<gene>
    <name evidence="1" type="ORF">COLO4_00522</name>
</gene>
<dbReference type="Proteomes" id="UP000187203">
    <property type="component" value="Unassembled WGS sequence"/>
</dbReference>
<evidence type="ECO:0000313" key="1">
    <source>
        <dbReference type="EMBL" id="OMP13974.1"/>
    </source>
</evidence>
<accession>A0A1R3L3P9</accession>
<dbReference type="AlphaFoldDB" id="A0A1R3L3P9"/>
<protein>
    <submittedName>
        <fullName evidence="1">Uncharacterized protein</fullName>
    </submittedName>
</protein>
<name>A0A1R3L3P9_9ROSI</name>
<dbReference type="EMBL" id="AWUE01002652">
    <property type="protein sequence ID" value="OMP13974.1"/>
    <property type="molecule type" value="Genomic_DNA"/>
</dbReference>
<reference evidence="2" key="1">
    <citation type="submission" date="2013-09" db="EMBL/GenBank/DDBJ databases">
        <title>Corchorus olitorius genome sequencing.</title>
        <authorList>
            <person name="Alam M."/>
            <person name="Haque M.S."/>
            <person name="Islam M.S."/>
            <person name="Emdad E.M."/>
            <person name="Islam M.M."/>
            <person name="Ahmed B."/>
            <person name="Halim A."/>
            <person name="Hossen Q.M.M."/>
            <person name="Hossain M.Z."/>
            <person name="Ahmed R."/>
            <person name="Khan M.M."/>
            <person name="Islam R."/>
            <person name="Rashid M.M."/>
            <person name="Khan S.A."/>
            <person name="Rahman M.S."/>
            <person name="Alam M."/>
            <person name="Yahiya A.S."/>
            <person name="Khan M.S."/>
            <person name="Azam M.S."/>
            <person name="Haque T."/>
            <person name="Lashkar M.Z.H."/>
            <person name="Akhand A.I."/>
            <person name="Morshed G."/>
            <person name="Roy S."/>
            <person name="Uddin K.S."/>
            <person name="Rabeya T."/>
            <person name="Hossain A.S."/>
            <person name="Chowdhury A."/>
            <person name="Snigdha A.R."/>
            <person name="Mortoza M.S."/>
            <person name="Matin S.A."/>
            <person name="Hoque S.M.E."/>
            <person name="Islam M.K."/>
            <person name="Roy D.K."/>
            <person name="Haider R."/>
            <person name="Moosa M.M."/>
            <person name="Elias S.M."/>
            <person name="Hasan A.M."/>
            <person name="Jahan S."/>
            <person name="Shafiuddin M."/>
            <person name="Mahmood N."/>
            <person name="Shommy N.S."/>
        </authorList>
    </citation>
    <scope>NUCLEOTIDE SEQUENCE [LARGE SCALE GENOMIC DNA]</scope>
    <source>
        <strain evidence="2">cv. O-4</strain>
    </source>
</reference>
<evidence type="ECO:0000313" key="2">
    <source>
        <dbReference type="Proteomes" id="UP000187203"/>
    </source>
</evidence>
<organism evidence="1 2">
    <name type="scientific">Corchorus olitorius</name>
    <dbReference type="NCBI Taxonomy" id="93759"/>
    <lineage>
        <taxon>Eukaryota</taxon>
        <taxon>Viridiplantae</taxon>
        <taxon>Streptophyta</taxon>
        <taxon>Embryophyta</taxon>
        <taxon>Tracheophyta</taxon>
        <taxon>Spermatophyta</taxon>
        <taxon>Magnoliopsida</taxon>
        <taxon>eudicotyledons</taxon>
        <taxon>Gunneridae</taxon>
        <taxon>Pentapetalae</taxon>
        <taxon>rosids</taxon>
        <taxon>malvids</taxon>
        <taxon>Malvales</taxon>
        <taxon>Malvaceae</taxon>
        <taxon>Grewioideae</taxon>
        <taxon>Apeibeae</taxon>
        <taxon>Corchorus</taxon>
    </lineage>
</organism>
<keyword evidence="2" id="KW-1185">Reference proteome</keyword>
<sequence length="51" mass="5923">MGTILSVRGDNPIYPWRQFYLFVQTIIFVQLQRSNHSPVVADFLLLLQMVG</sequence>
<comment type="caution">
    <text evidence="1">The sequence shown here is derived from an EMBL/GenBank/DDBJ whole genome shotgun (WGS) entry which is preliminary data.</text>
</comment>
<proteinExistence type="predicted"/>